<dbReference type="AlphaFoldDB" id="A0ABD5WLL9"/>
<organism evidence="2 3">
    <name type="scientific">Halorussus caseinilyticus</name>
    <dbReference type="NCBI Taxonomy" id="3034025"/>
    <lineage>
        <taxon>Archaea</taxon>
        <taxon>Methanobacteriati</taxon>
        <taxon>Methanobacteriota</taxon>
        <taxon>Stenosarchaea group</taxon>
        <taxon>Halobacteria</taxon>
        <taxon>Halobacteriales</taxon>
        <taxon>Haladaptataceae</taxon>
        <taxon>Halorussus</taxon>
    </lineage>
</organism>
<accession>A0ABD5WLL9</accession>
<dbReference type="Proteomes" id="UP001596407">
    <property type="component" value="Unassembled WGS sequence"/>
</dbReference>
<evidence type="ECO:0000313" key="2">
    <source>
        <dbReference type="EMBL" id="MFC7079800.1"/>
    </source>
</evidence>
<keyword evidence="3" id="KW-1185">Reference proteome</keyword>
<dbReference type="RefSeq" id="WP_382209256.1">
    <property type="nucleotide sequence ID" value="NZ_JBHSZH010000005.1"/>
</dbReference>
<feature type="domain" description="Transcription factor zinc-finger" evidence="1">
    <location>
        <begin position="11"/>
        <end position="57"/>
    </location>
</feature>
<reference evidence="2 3" key="1">
    <citation type="journal article" date="2019" name="Int. J. Syst. Evol. Microbiol.">
        <title>The Global Catalogue of Microorganisms (GCM) 10K type strain sequencing project: providing services to taxonomists for standard genome sequencing and annotation.</title>
        <authorList>
            <consortium name="The Broad Institute Genomics Platform"/>
            <consortium name="The Broad Institute Genome Sequencing Center for Infectious Disease"/>
            <person name="Wu L."/>
            <person name="Ma J."/>
        </authorList>
    </citation>
    <scope>NUCLEOTIDE SEQUENCE [LARGE SCALE GENOMIC DNA]</scope>
    <source>
        <strain evidence="2 3">DT72</strain>
    </source>
</reference>
<protein>
    <submittedName>
        <fullName evidence="2">Zf-TFIIB domain-containing protein</fullName>
    </submittedName>
</protein>
<proteinExistence type="predicted"/>
<comment type="caution">
    <text evidence="2">The sequence shown here is derived from an EMBL/GenBank/DDBJ whole genome shotgun (WGS) entry which is preliminary data.</text>
</comment>
<sequence>MPVTSEFELDCATCGSSLTRRKVAADRFGVGSLDSVEVAECPNCGGRYFPETTLERLRS</sequence>
<dbReference type="InterPro" id="IPR027392">
    <property type="entry name" value="TF_Znf"/>
</dbReference>
<dbReference type="Pfam" id="PF13453">
    <property type="entry name" value="Zn_ribbon_TFIIB"/>
    <property type="match status" value="1"/>
</dbReference>
<gene>
    <name evidence="2" type="ORF">ACFQJ6_06255</name>
</gene>
<name>A0ABD5WLL9_9EURY</name>
<dbReference type="EMBL" id="JBHSZH010000005">
    <property type="protein sequence ID" value="MFC7079800.1"/>
    <property type="molecule type" value="Genomic_DNA"/>
</dbReference>
<evidence type="ECO:0000313" key="3">
    <source>
        <dbReference type="Proteomes" id="UP001596407"/>
    </source>
</evidence>
<evidence type="ECO:0000259" key="1">
    <source>
        <dbReference type="Pfam" id="PF13453"/>
    </source>
</evidence>